<feature type="compositionally biased region" description="Polar residues" evidence="1">
    <location>
        <begin position="458"/>
        <end position="477"/>
    </location>
</feature>
<feature type="region of interest" description="Disordered" evidence="1">
    <location>
        <begin position="102"/>
        <end position="147"/>
    </location>
</feature>
<gene>
    <name evidence="2" type="ORF">BU23DRAFT_655223</name>
</gene>
<protein>
    <submittedName>
        <fullName evidence="2">Uncharacterized protein</fullName>
    </submittedName>
</protein>
<organism evidence="2 3">
    <name type="scientific">Bimuria novae-zelandiae CBS 107.79</name>
    <dbReference type="NCBI Taxonomy" id="1447943"/>
    <lineage>
        <taxon>Eukaryota</taxon>
        <taxon>Fungi</taxon>
        <taxon>Dikarya</taxon>
        <taxon>Ascomycota</taxon>
        <taxon>Pezizomycotina</taxon>
        <taxon>Dothideomycetes</taxon>
        <taxon>Pleosporomycetidae</taxon>
        <taxon>Pleosporales</taxon>
        <taxon>Massarineae</taxon>
        <taxon>Didymosphaeriaceae</taxon>
        <taxon>Bimuria</taxon>
    </lineage>
</organism>
<dbReference type="Proteomes" id="UP000800036">
    <property type="component" value="Unassembled WGS sequence"/>
</dbReference>
<evidence type="ECO:0000256" key="1">
    <source>
        <dbReference type="SAM" id="MobiDB-lite"/>
    </source>
</evidence>
<feature type="region of interest" description="Disordered" evidence="1">
    <location>
        <begin position="190"/>
        <end position="228"/>
    </location>
</feature>
<evidence type="ECO:0000313" key="2">
    <source>
        <dbReference type="EMBL" id="KAF1968818.1"/>
    </source>
</evidence>
<dbReference type="EMBL" id="ML976716">
    <property type="protein sequence ID" value="KAF1968818.1"/>
    <property type="molecule type" value="Genomic_DNA"/>
</dbReference>
<reference evidence="2" key="1">
    <citation type="journal article" date="2020" name="Stud. Mycol.">
        <title>101 Dothideomycetes genomes: a test case for predicting lifestyles and emergence of pathogens.</title>
        <authorList>
            <person name="Haridas S."/>
            <person name="Albert R."/>
            <person name="Binder M."/>
            <person name="Bloem J."/>
            <person name="Labutti K."/>
            <person name="Salamov A."/>
            <person name="Andreopoulos B."/>
            <person name="Baker S."/>
            <person name="Barry K."/>
            <person name="Bills G."/>
            <person name="Bluhm B."/>
            <person name="Cannon C."/>
            <person name="Castanera R."/>
            <person name="Culley D."/>
            <person name="Daum C."/>
            <person name="Ezra D."/>
            <person name="Gonzalez J."/>
            <person name="Henrissat B."/>
            <person name="Kuo A."/>
            <person name="Liang C."/>
            <person name="Lipzen A."/>
            <person name="Lutzoni F."/>
            <person name="Magnuson J."/>
            <person name="Mondo S."/>
            <person name="Nolan M."/>
            <person name="Ohm R."/>
            <person name="Pangilinan J."/>
            <person name="Park H.-J."/>
            <person name="Ramirez L."/>
            <person name="Alfaro M."/>
            <person name="Sun H."/>
            <person name="Tritt A."/>
            <person name="Yoshinaga Y."/>
            <person name="Zwiers L.-H."/>
            <person name="Turgeon B."/>
            <person name="Goodwin S."/>
            <person name="Spatafora J."/>
            <person name="Crous P."/>
            <person name="Grigoriev I."/>
        </authorList>
    </citation>
    <scope>NUCLEOTIDE SEQUENCE</scope>
    <source>
        <strain evidence="2">CBS 107.79</strain>
    </source>
</reference>
<feature type="compositionally biased region" description="Polar residues" evidence="1">
    <location>
        <begin position="110"/>
        <end position="128"/>
    </location>
</feature>
<keyword evidence="3" id="KW-1185">Reference proteome</keyword>
<feature type="compositionally biased region" description="Acidic residues" evidence="1">
    <location>
        <begin position="312"/>
        <end position="332"/>
    </location>
</feature>
<feature type="region of interest" description="Disordered" evidence="1">
    <location>
        <begin position="435"/>
        <end position="504"/>
    </location>
</feature>
<name>A0A6A5UVT9_9PLEO</name>
<evidence type="ECO:0000313" key="3">
    <source>
        <dbReference type="Proteomes" id="UP000800036"/>
    </source>
</evidence>
<dbReference type="AlphaFoldDB" id="A0A6A5UVT9"/>
<sequence>MVSLSQLFGGKKEPGHWKACKAGKAKLAVSTSTTDTTIAASSLNTDGEVLDNYTPLTLERPRLIIGKDGARVKRRSIVASKRFSELFKSSDTDFLDDEGVERAEAAEASKTPSASSSKGGNRTESSGGNKHVDIIPRENTRPGISLGSKEDLSCHMADNISCANLDNDQEAPSTAGLNLLKIFDKSSRFSNSSESEYSDAGERSEDGDVLLPASHSAQPDGDEVEFGTSSIGIEDDSAEQEVAVTKSTGTGNASHWYKSPTGINWADDAEDWNPSPAAESAPHWYKSPSGINWADEVPEGWNPLSAAQSAWDAEENVDYDDGPTPQDDEGGSDWEFSPALAAPHDDLSKAVLSQEYVAASHDDIPEAASPQDSVAAEMGEQSGVSSDEDESSDEVANENDDGSDFPMEGSPDGKVEALIVIRKRVRFALPAEETAVEHGKERVFASSEDSCCVEEGSGSFTTLDDGTHENSNNSCINQGDDAEYGGYDTAKSRSGSEYSEDDPDGLYTADLSLPQRATNDQEDLVPDRGLYISASGIDWTDDDELDFENVAYEPGTYTPTETHAIVQQAKAAYEGREIQSLRTGTTTSRFFGYDDYYYTHGGYSGPSRSLARVNLGSHMRYCNETLNEWKEEEQLQTAEWGTKFRREIAILTNTTLDDANDEDVDSGDAENLHDILIRTLYVDNPAIPSDRGPGYPHILAKEPLMYPDPTDETHFLLQYVNPRLCDAVATLLHETAPSILTAFLDPHNGAEVVEWRHAPTHQYACTTFFRRSGNDVTVARGHAQGFGMLITAYFKASIGPDGLWTDTFAFEGLASVCATTGAFGLQHHVQEDESVLDWSSFERWGSYGNASRVLDEVDELADEDFALDMGRGFAKRLLMSVAMSLLVHRSLDQVGWSVDRVVRGYGV</sequence>
<accession>A0A6A5UVT9</accession>
<proteinExistence type="predicted"/>
<dbReference type="OrthoDB" id="3792394at2759"/>
<feature type="region of interest" description="Disordered" evidence="1">
    <location>
        <begin position="295"/>
        <end position="412"/>
    </location>
</feature>
<feature type="compositionally biased region" description="Basic and acidic residues" evidence="1">
    <location>
        <begin position="130"/>
        <end position="140"/>
    </location>
</feature>
<feature type="compositionally biased region" description="Acidic residues" evidence="1">
    <location>
        <begin position="386"/>
        <end position="403"/>
    </location>
</feature>